<dbReference type="EMBL" id="JAVRHT010000003">
    <property type="protein sequence ID" value="MDT0630567.1"/>
    <property type="molecule type" value="Genomic_DNA"/>
</dbReference>
<organism evidence="2 3">
    <name type="scientific">Rubrivirga litoralis</name>
    <dbReference type="NCBI Taxonomy" id="3075598"/>
    <lineage>
        <taxon>Bacteria</taxon>
        <taxon>Pseudomonadati</taxon>
        <taxon>Rhodothermota</taxon>
        <taxon>Rhodothermia</taxon>
        <taxon>Rhodothermales</taxon>
        <taxon>Rubricoccaceae</taxon>
        <taxon>Rubrivirga</taxon>
    </lineage>
</organism>
<gene>
    <name evidence="2" type="ORF">RM540_02300</name>
</gene>
<evidence type="ECO:0000313" key="2">
    <source>
        <dbReference type="EMBL" id="MDT0630567.1"/>
    </source>
</evidence>
<accession>A0ABU3BMP6</accession>
<feature type="region of interest" description="Disordered" evidence="1">
    <location>
        <begin position="147"/>
        <end position="169"/>
    </location>
</feature>
<dbReference type="Proteomes" id="UP001267426">
    <property type="component" value="Unassembled WGS sequence"/>
</dbReference>
<evidence type="ECO:0000256" key="1">
    <source>
        <dbReference type="SAM" id="MobiDB-lite"/>
    </source>
</evidence>
<protein>
    <submittedName>
        <fullName evidence="2">Uncharacterized protein</fullName>
    </submittedName>
</protein>
<proteinExistence type="predicted"/>
<dbReference type="RefSeq" id="WP_311661764.1">
    <property type="nucleotide sequence ID" value="NZ_JAVRHT010000003.1"/>
</dbReference>
<evidence type="ECO:0000313" key="3">
    <source>
        <dbReference type="Proteomes" id="UP001267426"/>
    </source>
</evidence>
<reference evidence="2 3" key="1">
    <citation type="submission" date="2023-09" db="EMBL/GenBank/DDBJ databases">
        <authorList>
            <person name="Rey-Velasco X."/>
        </authorList>
    </citation>
    <scope>NUCLEOTIDE SEQUENCE [LARGE SCALE GENOMIC DNA]</scope>
    <source>
        <strain evidence="2 3">F394</strain>
    </source>
</reference>
<comment type="caution">
    <text evidence="2">The sequence shown here is derived from an EMBL/GenBank/DDBJ whole genome shotgun (WGS) entry which is preliminary data.</text>
</comment>
<name>A0ABU3BMP6_9BACT</name>
<sequence>MPTPNVPKSPAYVEAMIREAVTHVEACVKAPLADLGFTGPEAGLDLTDGQHDFLAGYVWGGLQRLLEMGELSSEDDVERAANRLYARLLGPFDREARPWHMWIVREALHNLHRPHAVLGYCAGRGDVLERMRSTEFRAALGPALANLTGGEPGLGETDVQMGGPKDGGR</sequence>
<keyword evidence="3" id="KW-1185">Reference proteome</keyword>